<dbReference type="PANTHER" id="PTHR31635:SF196">
    <property type="entry name" value="REVERSE TRANSCRIPTASE DOMAIN-CONTAINING PROTEIN-RELATED"/>
    <property type="match status" value="1"/>
</dbReference>
<evidence type="ECO:0000313" key="2">
    <source>
        <dbReference type="Proteomes" id="UP000006727"/>
    </source>
</evidence>
<dbReference type="EnsemblPlants" id="Pp3c23_13000V3.1">
    <property type="protein sequence ID" value="Pp3c23_13000V3.1"/>
    <property type="gene ID" value="Pp3c23_13000"/>
</dbReference>
<accession>A0A7I4CEJ7</accession>
<dbReference type="EMBL" id="ABEU02000023">
    <property type="status" value="NOT_ANNOTATED_CDS"/>
    <property type="molecule type" value="Genomic_DNA"/>
</dbReference>
<evidence type="ECO:0008006" key="3">
    <source>
        <dbReference type="Google" id="ProtNLM"/>
    </source>
</evidence>
<reference evidence="1 2" key="2">
    <citation type="journal article" date="2018" name="Plant J.">
        <title>The Physcomitrella patens chromosome-scale assembly reveals moss genome structure and evolution.</title>
        <authorList>
            <person name="Lang D."/>
            <person name="Ullrich K.K."/>
            <person name="Murat F."/>
            <person name="Fuchs J."/>
            <person name="Jenkins J."/>
            <person name="Haas F.B."/>
            <person name="Piednoel M."/>
            <person name="Gundlach H."/>
            <person name="Van Bel M."/>
            <person name="Meyberg R."/>
            <person name="Vives C."/>
            <person name="Morata J."/>
            <person name="Symeonidi A."/>
            <person name="Hiss M."/>
            <person name="Muchero W."/>
            <person name="Kamisugi Y."/>
            <person name="Saleh O."/>
            <person name="Blanc G."/>
            <person name="Decker E.L."/>
            <person name="van Gessel N."/>
            <person name="Grimwood J."/>
            <person name="Hayes R.D."/>
            <person name="Graham S.W."/>
            <person name="Gunter L.E."/>
            <person name="McDaniel S.F."/>
            <person name="Hoernstein S.N.W."/>
            <person name="Larsson A."/>
            <person name="Li F.W."/>
            <person name="Perroud P.F."/>
            <person name="Phillips J."/>
            <person name="Ranjan P."/>
            <person name="Rokshar D.S."/>
            <person name="Rothfels C.J."/>
            <person name="Schneider L."/>
            <person name="Shu S."/>
            <person name="Stevenson D.W."/>
            <person name="Thummler F."/>
            <person name="Tillich M."/>
            <person name="Villarreal Aguilar J.C."/>
            <person name="Widiez T."/>
            <person name="Wong G.K."/>
            <person name="Wymore A."/>
            <person name="Zhang Y."/>
            <person name="Zimmer A.D."/>
            <person name="Quatrano R.S."/>
            <person name="Mayer K.F.X."/>
            <person name="Goodstein D."/>
            <person name="Casacuberta J.M."/>
            <person name="Vandepoele K."/>
            <person name="Reski R."/>
            <person name="Cuming A.C."/>
            <person name="Tuskan G.A."/>
            <person name="Maumus F."/>
            <person name="Salse J."/>
            <person name="Schmutz J."/>
            <person name="Rensing S.A."/>
        </authorList>
    </citation>
    <scope>NUCLEOTIDE SEQUENCE [LARGE SCALE GENOMIC DNA]</scope>
    <source>
        <strain evidence="1 2">cv. Gransden 2004</strain>
    </source>
</reference>
<protein>
    <recommendedName>
        <fullName evidence="3">Reverse transcriptase domain-containing protein</fullName>
    </recommendedName>
</protein>
<dbReference type="PANTHER" id="PTHR31635">
    <property type="entry name" value="REVERSE TRANSCRIPTASE DOMAIN-CONTAINING PROTEIN-RELATED"/>
    <property type="match status" value="1"/>
</dbReference>
<keyword evidence="2" id="KW-1185">Reference proteome</keyword>
<organism evidence="1 2">
    <name type="scientific">Physcomitrium patens</name>
    <name type="common">Spreading-leaved earth moss</name>
    <name type="synonym">Physcomitrella patens</name>
    <dbReference type="NCBI Taxonomy" id="3218"/>
    <lineage>
        <taxon>Eukaryota</taxon>
        <taxon>Viridiplantae</taxon>
        <taxon>Streptophyta</taxon>
        <taxon>Embryophyta</taxon>
        <taxon>Bryophyta</taxon>
        <taxon>Bryophytina</taxon>
        <taxon>Bryopsida</taxon>
        <taxon>Funariidae</taxon>
        <taxon>Funariales</taxon>
        <taxon>Funariaceae</taxon>
        <taxon>Physcomitrium</taxon>
    </lineage>
</organism>
<reference evidence="1" key="3">
    <citation type="submission" date="2020-12" db="UniProtKB">
        <authorList>
            <consortium name="EnsemblPlants"/>
        </authorList>
    </citation>
    <scope>IDENTIFICATION</scope>
</reference>
<evidence type="ECO:0000313" key="1">
    <source>
        <dbReference type="EnsemblPlants" id="Pp3c23_13000V3.1"/>
    </source>
</evidence>
<dbReference type="Proteomes" id="UP000006727">
    <property type="component" value="Chromosome 23"/>
</dbReference>
<reference evidence="1 2" key="1">
    <citation type="journal article" date="2008" name="Science">
        <title>The Physcomitrella genome reveals evolutionary insights into the conquest of land by plants.</title>
        <authorList>
            <person name="Rensing S."/>
            <person name="Lang D."/>
            <person name="Zimmer A."/>
            <person name="Terry A."/>
            <person name="Salamov A."/>
            <person name="Shapiro H."/>
            <person name="Nishiyama T."/>
            <person name="Perroud P.-F."/>
            <person name="Lindquist E."/>
            <person name="Kamisugi Y."/>
            <person name="Tanahashi T."/>
            <person name="Sakakibara K."/>
            <person name="Fujita T."/>
            <person name="Oishi K."/>
            <person name="Shin-I T."/>
            <person name="Kuroki Y."/>
            <person name="Toyoda A."/>
            <person name="Suzuki Y."/>
            <person name="Hashimoto A."/>
            <person name="Yamaguchi K."/>
            <person name="Sugano A."/>
            <person name="Kohara Y."/>
            <person name="Fujiyama A."/>
            <person name="Anterola A."/>
            <person name="Aoki S."/>
            <person name="Ashton N."/>
            <person name="Barbazuk W.B."/>
            <person name="Barker E."/>
            <person name="Bennetzen J."/>
            <person name="Bezanilla M."/>
            <person name="Blankenship R."/>
            <person name="Cho S.H."/>
            <person name="Dutcher S."/>
            <person name="Estelle M."/>
            <person name="Fawcett J.A."/>
            <person name="Gundlach H."/>
            <person name="Hanada K."/>
            <person name="Heyl A."/>
            <person name="Hicks K.A."/>
            <person name="Hugh J."/>
            <person name="Lohr M."/>
            <person name="Mayer K."/>
            <person name="Melkozernov A."/>
            <person name="Murata T."/>
            <person name="Nelson D."/>
            <person name="Pils B."/>
            <person name="Prigge M."/>
            <person name="Reiss B."/>
            <person name="Renner T."/>
            <person name="Rombauts S."/>
            <person name="Rushton P."/>
            <person name="Sanderfoot A."/>
            <person name="Schween G."/>
            <person name="Shiu S.-H."/>
            <person name="Stueber K."/>
            <person name="Theodoulou F.L."/>
            <person name="Tu H."/>
            <person name="Van de Peer Y."/>
            <person name="Verrier P.J."/>
            <person name="Waters E."/>
            <person name="Wood A."/>
            <person name="Yang L."/>
            <person name="Cove D."/>
            <person name="Cuming A."/>
            <person name="Hasebe M."/>
            <person name="Lucas S."/>
            <person name="Mishler D.B."/>
            <person name="Reski R."/>
            <person name="Grigoriev I."/>
            <person name="Quatrano R.S."/>
            <person name="Boore J.L."/>
        </authorList>
    </citation>
    <scope>NUCLEOTIDE SEQUENCE [LARGE SCALE GENOMIC DNA]</scope>
    <source>
        <strain evidence="1 2">cv. Gransden 2004</strain>
    </source>
</reference>
<proteinExistence type="predicted"/>
<dbReference type="STRING" id="3218.A0A2K1IJ51"/>
<dbReference type="Gramene" id="Pp3c23_13000V3.1">
    <property type="protein sequence ID" value="Pp3c23_13000V3.1"/>
    <property type="gene ID" value="Pp3c23_13000"/>
</dbReference>
<sequence>MISKGGATTNIRKYWTITTLSSTYRMAAKTLTNRLQSVLSSCIRPTQTGFVKDRYILDNTKESNQDLVIPLLDFEKAYDR</sequence>
<name>A0A7I4CEJ7_PHYPA</name>